<comment type="subcellular location">
    <subcellularLocation>
        <location evidence="1 10">Cell inner membrane</location>
    </subcellularLocation>
</comment>
<name>A0A844B2D7_9BURK</name>
<keyword evidence="3 10" id="KW-0813">Transport</keyword>
<keyword evidence="7" id="KW-0653">Protein transport</keyword>
<accession>A0A844B2D7</accession>
<evidence type="ECO:0000313" key="14">
    <source>
        <dbReference type="Proteomes" id="UP000487350"/>
    </source>
</evidence>
<organism evidence="13 14">
    <name type="scientific">Caenimonas koreensis DSM 17982</name>
    <dbReference type="NCBI Taxonomy" id="1121255"/>
    <lineage>
        <taxon>Bacteria</taxon>
        <taxon>Pseudomonadati</taxon>
        <taxon>Pseudomonadota</taxon>
        <taxon>Betaproteobacteria</taxon>
        <taxon>Burkholderiales</taxon>
        <taxon>Comamonadaceae</taxon>
        <taxon>Caenimonas</taxon>
    </lineage>
</organism>
<sequence>MSRRAARQAGAALLMAMLTVALVATFATAALWQQWRSIEVESAERARVQSSWILTGALDWARLVLREDMRSGNDSSDHLSEPWAVPLQEARLSSFLAADKNNTSTDTTEDILDAFLSGQVIDAQSLMNVRNLASTDGKVQQSEIDAFARLFDLLQIDRAELEKLVENFRFALDTSTANQSGALAPLAPNKIEELVWLGLSPATVSKLQPYITILPIRTAVNVNTASAEVIYASAPQLSMADAQNLVSLRERSPFKSIPDIVKAVGRGPDVIPTDPLALDVRTAFFEVRARLRLDKLVVEERSLIHRLSASEIVVLWRERGIADPTALAQAPVRR</sequence>
<dbReference type="InterPro" id="IPR038072">
    <property type="entry name" value="GspK_central_sf"/>
</dbReference>
<evidence type="ECO:0000256" key="5">
    <source>
        <dbReference type="ARBA" id="ARBA00022519"/>
    </source>
</evidence>
<evidence type="ECO:0000256" key="7">
    <source>
        <dbReference type="ARBA" id="ARBA00022927"/>
    </source>
</evidence>
<dbReference type="OrthoDB" id="5293133at2"/>
<evidence type="ECO:0000256" key="10">
    <source>
        <dbReference type="PIRNR" id="PIRNR002786"/>
    </source>
</evidence>
<dbReference type="InterPro" id="IPR010994">
    <property type="entry name" value="RuvA_2-like"/>
</dbReference>
<dbReference type="PANTHER" id="PTHR38831">
    <property type="entry name" value="TYPE II SECRETION SYSTEM PROTEIN K"/>
    <property type="match status" value="1"/>
</dbReference>
<evidence type="ECO:0000256" key="8">
    <source>
        <dbReference type="ARBA" id="ARBA00022989"/>
    </source>
</evidence>
<gene>
    <name evidence="13" type="ORF">GHT07_16545</name>
</gene>
<dbReference type="InterPro" id="IPR049179">
    <property type="entry name" value="T2SSK_SAM-like_2nd"/>
</dbReference>
<dbReference type="InterPro" id="IPR045584">
    <property type="entry name" value="Pilin-like"/>
</dbReference>
<dbReference type="InterPro" id="IPR049031">
    <property type="entry name" value="T2SSK_SAM-like_1st"/>
</dbReference>
<dbReference type="SUPFAM" id="SSF54523">
    <property type="entry name" value="Pili subunits"/>
    <property type="match status" value="1"/>
</dbReference>
<keyword evidence="8" id="KW-1133">Transmembrane helix</keyword>
<dbReference type="Pfam" id="PF03934">
    <property type="entry name" value="T2SSK"/>
    <property type="match status" value="1"/>
</dbReference>
<dbReference type="InterPro" id="IPR005628">
    <property type="entry name" value="GspK"/>
</dbReference>
<feature type="domain" description="T2SS protein K second SAM-like" evidence="11">
    <location>
        <begin position="220"/>
        <end position="263"/>
    </location>
</feature>
<reference evidence="13 14" key="1">
    <citation type="submission" date="2019-11" db="EMBL/GenBank/DDBJ databases">
        <title>Caenimonas koreensis gen. nov., sp. nov., isolated from activated sludge.</title>
        <authorList>
            <person name="Seung H.R."/>
        </authorList>
    </citation>
    <scope>NUCLEOTIDE SEQUENCE [LARGE SCALE GENOMIC DNA]</scope>
    <source>
        <strain evidence="13 14">EMB320</strain>
    </source>
</reference>
<feature type="domain" description="T2SS protein K first SAM-like" evidence="12">
    <location>
        <begin position="127"/>
        <end position="215"/>
    </location>
</feature>
<dbReference type="SUPFAM" id="SSF158544">
    <property type="entry name" value="GspK insert domain-like"/>
    <property type="match status" value="1"/>
</dbReference>
<dbReference type="NCBIfam" id="NF037980">
    <property type="entry name" value="T2SS_GspK"/>
    <property type="match status" value="1"/>
</dbReference>
<dbReference type="PANTHER" id="PTHR38831:SF1">
    <property type="entry name" value="TYPE II SECRETION SYSTEM PROTEIN K-RELATED"/>
    <property type="match status" value="1"/>
</dbReference>
<dbReference type="SUPFAM" id="SSF47781">
    <property type="entry name" value="RuvA domain 2-like"/>
    <property type="match status" value="1"/>
</dbReference>
<dbReference type="GO" id="GO:0005886">
    <property type="term" value="C:plasma membrane"/>
    <property type="evidence" value="ECO:0007669"/>
    <property type="project" value="UniProtKB-SubCell"/>
</dbReference>
<dbReference type="Pfam" id="PF21687">
    <property type="entry name" value="T2SSK_1st"/>
    <property type="match status" value="1"/>
</dbReference>
<keyword evidence="6" id="KW-0812">Transmembrane</keyword>
<comment type="similarity">
    <text evidence="2 10">Belongs to the GSP K family.</text>
</comment>
<protein>
    <recommendedName>
        <fullName evidence="10">Type II secretion system protein K</fullName>
    </recommendedName>
</protein>
<evidence type="ECO:0000256" key="1">
    <source>
        <dbReference type="ARBA" id="ARBA00004533"/>
    </source>
</evidence>
<evidence type="ECO:0000256" key="4">
    <source>
        <dbReference type="ARBA" id="ARBA00022475"/>
    </source>
</evidence>
<comment type="caution">
    <text evidence="13">The sequence shown here is derived from an EMBL/GenBank/DDBJ whole genome shotgun (WGS) entry which is preliminary data.</text>
</comment>
<dbReference type="Proteomes" id="UP000487350">
    <property type="component" value="Unassembled WGS sequence"/>
</dbReference>
<dbReference type="GO" id="GO:0009306">
    <property type="term" value="P:protein secretion"/>
    <property type="evidence" value="ECO:0007669"/>
    <property type="project" value="InterPro"/>
</dbReference>
<dbReference type="PIRSF" id="PIRSF002786">
    <property type="entry name" value="XcpX"/>
    <property type="match status" value="1"/>
</dbReference>
<keyword evidence="9 10" id="KW-0472">Membrane</keyword>
<dbReference type="AlphaFoldDB" id="A0A844B2D7"/>
<evidence type="ECO:0000259" key="12">
    <source>
        <dbReference type="Pfam" id="PF21687"/>
    </source>
</evidence>
<proteinExistence type="inferred from homology"/>
<evidence type="ECO:0000256" key="9">
    <source>
        <dbReference type="ARBA" id="ARBA00023136"/>
    </source>
</evidence>
<evidence type="ECO:0000256" key="6">
    <source>
        <dbReference type="ARBA" id="ARBA00022692"/>
    </source>
</evidence>
<dbReference type="RefSeq" id="WP_153586211.1">
    <property type="nucleotide sequence ID" value="NZ_WJBU01000016.1"/>
</dbReference>
<dbReference type="Gene3D" id="1.10.40.60">
    <property type="entry name" value="EpsJ-like"/>
    <property type="match status" value="2"/>
</dbReference>
<keyword evidence="5 10" id="KW-0997">Cell inner membrane</keyword>
<evidence type="ECO:0000259" key="11">
    <source>
        <dbReference type="Pfam" id="PF03934"/>
    </source>
</evidence>
<keyword evidence="4 10" id="KW-1003">Cell membrane</keyword>
<evidence type="ECO:0000256" key="2">
    <source>
        <dbReference type="ARBA" id="ARBA00007246"/>
    </source>
</evidence>
<keyword evidence="14" id="KW-1185">Reference proteome</keyword>
<evidence type="ECO:0000256" key="3">
    <source>
        <dbReference type="ARBA" id="ARBA00022448"/>
    </source>
</evidence>
<dbReference type="Gene3D" id="3.30.1300.30">
    <property type="entry name" value="GSPII I/J protein-like"/>
    <property type="match status" value="1"/>
</dbReference>
<evidence type="ECO:0000313" key="13">
    <source>
        <dbReference type="EMBL" id="MRD48898.1"/>
    </source>
</evidence>
<dbReference type="EMBL" id="WJBU01000016">
    <property type="protein sequence ID" value="MRD48898.1"/>
    <property type="molecule type" value="Genomic_DNA"/>
</dbReference>